<feature type="region of interest" description="Disordered" evidence="1">
    <location>
        <begin position="118"/>
        <end position="148"/>
    </location>
</feature>
<dbReference type="AlphaFoldDB" id="A0A2U1LQL6"/>
<feature type="compositionally biased region" description="Polar residues" evidence="1">
    <location>
        <begin position="230"/>
        <end position="254"/>
    </location>
</feature>
<dbReference type="EMBL" id="PKPP01008213">
    <property type="protein sequence ID" value="PWA51281.1"/>
    <property type="molecule type" value="Genomic_DNA"/>
</dbReference>
<name>A0A2U1LQL6_ARTAN</name>
<evidence type="ECO:0000313" key="3">
    <source>
        <dbReference type="Proteomes" id="UP000245207"/>
    </source>
</evidence>
<gene>
    <name evidence="2" type="ORF">CTI12_AA464730</name>
</gene>
<evidence type="ECO:0008006" key="4">
    <source>
        <dbReference type="Google" id="ProtNLM"/>
    </source>
</evidence>
<comment type="caution">
    <text evidence="2">The sequence shown here is derived from an EMBL/GenBank/DDBJ whole genome shotgun (WGS) entry which is preliminary data.</text>
</comment>
<accession>A0A2U1LQL6</accession>
<feature type="compositionally biased region" description="Polar residues" evidence="1">
    <location>
        <begin position="205"/>
        <end position="223"/>
    </location>
</feature>
<feature type="compositionally biased region" description="Polar residues" evidence="1">
    <location>
        <begin position="139"/>
        <end position="148"/>
    </location>
</feature>
<organism evidence="2 3">
    <name type="scientific">Artemisia annua</name>
    <name type="common">Sweet wormwood</name>
    <dbReference type="NCBI Taxonomy" id="35608"/>
    <lineage>
        <taxon>Eukaryota</taxon>
        <taxon>Viridiplantae</taxon>
        <taxon>Streptophyta</taxon>
        <taxon>Embryophyta</taxon>
        <taxon>Tracheophyta</taxon>
        <taxon>Spermatophyta</taxon>
        <taxon>Magnoliopsida</taxon>
        <taxon>eudicotyledons</taxon>
        <taxon>Gunneridae</taxon>
        <taxon>Pentapetalae</taxon>
        <taxon>asterids</taxon>
        <taxon>campanulids</taxon>
        <taxon>Asterales</taxon>
        <taxon>Asteraceae</taxon>
        <taxon>Asteroideae</taxon>
        <taxon>Anthemideae</taxon>
        <taxon>Artemisiinae</taxon>
        <taxon>Artemisia</taxon>
    </lineage>
</organism>
<dbReference type="PANTHER" id="PTHR45786">
    <property type="entry name" value="DNA BINDING PROTEIN-LIKE"/>
    <property type="match status" value="1"/>
</dbReference>
<sequence length="507" mass="57043">MKVKKKVVRRVSSIGVNPPGCSANVIVSHITRECDGETPCSSQPLMTNHLGEQLQANTSESILSLLEQKNTCEPTSMHASMGFETYERVPSILNGGTSSVHGVHGEYSKVDVMPYSSAQTTGKRKMHEVGDTERPFAEGSTSPVSSPNMHDLLLNEWADTNESELLCSEDFTVMESTQAFTDAVGCSSHEVEQVAATNATPFSYTASHSMSTTHDNLHTQNNNRQRRSQVKQVTTANSHSVSTPNDNLHTQNNNPRRRSQVRMHSSRRRQQRPRVGTNGPRASRQGPPTTYVHMGRCDRICRHCNALFWYAERIASNHRAAPEYHRCCNAGKVRLERQYEYPQYIKQLFTDRHFLENIRAYNQMFAMTSIGAEIDNSVNNGRGPYVFKVSGQIYHFIGSMCPETGARPKFLQLYIYDTETEVANRLEKFQRTGDGLRADIVENLIGFLDEHNELVKLFRTARDKMTEADIPSFKIQLFGVVGSRQHELPSGDSIGAIVFQEQPDVYM</sequence>
<protein>
    <recommendedName>
        <fullName evidence="4">Helitron helicase-like domain-containing protein</fullName>
    </recommendedName>
</protein>
<dbReference type="PANTHER" id="PTHR45786:SF74">
    <property type="entry name" value="ATP-DEPENDENT DNA HELICASE"/>
    <property type="match status" value="1"/>
</dbReference>
<keyword evidence="3" id="KW-1185">Reference proteome</keyword>
<feature type="compositionally biased region" description="Basic and acidic residues" evidence="1">
    <location>
        <begin position="127"/>
        <end position="136"/>
    </location>
</feature>
<evidence type="ECO:0000256" key="1">
    <source>
        <dbReference type="SAM" id="MobiDB-lite"/>
    </source>
</evidence>
<dbReference type="OrthoDB" id="10051381at2759"/>
<dbReference type="STRING" id="35608.A0A2U1LQL6"/>
<feature type="region of interest" description="Disordered" evidence="1">
    <location>
        <begin position="205"/>
        <end position="290"/>
    </location>
</feature>
<feature type="compositionally biased region" description="Basic residues" evidence="1">
    <location>
        <begin position="255"/>
        <end position="272"/>
    </location>
</feature>
<dbReference type="Proteomes" id="UP000245207">
    <property type="component" value="Unassembled WGS sequence"/>
</dbReference>
<proteinExistence type="predicted"/>
<evidence type="ECO:0000313" key="2">
    <source>
        <dbReference type="EMBL" id="PWA51281.1"/>
    </source>
</evidence>
<reference evidence="2 3" key="1">
    <citation type="journal article" date="2018" name="Mol. Plant">
        <title>The genome of Artemisia annua provides insight into the evolution of Asteraceae family and artemisinin biosynthesis.</title>
        <authorList>
            <person name="Shen Q."/>
            <person name="Zhang L."/>
            <person name="Liao Z."/>
            <person name="Wang S."/>
            <person name="Yan T."/>
            <person name="Shi P."/>
            <person name="Liu M."/>
            <person name="Fu X."/>
            <person name="Pan Q."/>
            <person name="Wang Y."/>
            <person name="Lv Z."/>
            <person name="Lu X."/>
            <person name="Zhang F."/>
            <person name="Jiang W."/>
            <person name="Ma Y."/>
            <person name="Chen M."/>
            <person name="Hao X."/>
            <person name="Li L."/>
            <person name="Tang Y."/>
            <person name="Lv G."/>
            <person name="Zhou Y."/>
            <person name="Sun X."/>
            <person name="Brodelius P.E."/>
            <person name="Rose J.K.C."/>
            <person name="Tang K."/>
        </authorList>
    </citation>
    <scope>NUCLEOTIDE SEQUENCE [LARGE SCALE GENOMIC DNA]</scope>
    <source>
        <strain evidence="3">cv. Huhao1</strain>
        <tissue evidence="2">Leaf</tissue>
    </source>
</reference>